<evidence type="ECO:0000256" key="1">
    <source>
        <dbReference type="SAM" id="SignalP"/>
    </source>
</evidence>
<evidence type="ECO:0008006" key="4">
    <source>
        <dbReference type="Google" id="ProtNLM"/>
    </source>
</evidence>
<keyword evidence="3" id="KW-1185">Reference proteome</keyword>
<sequence length="130" mass="15098">MKAYSPFLLFPAFLCFHQSITAEIKEVVGHMDDQELVQEQVQLSPVGDIVTINENEGIGKFLYESDILLTKPQLDEIVNEIGRDRRKRQAFKDKDYPRTLWPDGIVHFSFHNNTSERFDMCSKKKSTLFS</sequence>
<protein>
    <recommendedName>
        <fullName evidence="4">Peptidase M12A domain-containing protein</fullName>
    </recommendedName>
</protein>
<gene>
    <name evidence="2" type="ORF">CGOC_LOCUS2970</name>
</gene>
<dbReference type="Proteomes" id="UP000271889">
    <property type="component" value="Unassembled WGS sequence"/>
</dbReference>
<feature type="signal peptide" evidence="1">
    <location>
        <begin position="1"/>
        <end position="22"/>
    </location>
</feature>
<name>A0A3P6QZC9_CYLGO</name>
<accession>A0A3P6QZC9</accession>
<feature type="chain" id="PRO_5018104443" description="Peptidase M12A domain-containing protein" evidence="1">
    <location>
        <begin position="23"/>
        <end position="130"/>
    </location>
</feature>
<dbReference type="AlphaFoldDB" id="A0A3P6QZC9"/>
<keyword evidence="1" id="KW-0732">Signal</keyword>
<evidence type="ECO:0000313" key="3">
    <source>
        <dbReference type="Proteomes" id="UP000271889"/>
    </source>
</evidence>
<dbReference type="OrthoDB" id="5858430at2759"/>
<proteinExistence type="predicted"/>
<evidence type="ECO:0000313" key="2">
    <source>
        <dbReference type="EMBL" id="VDK54289.1"/>
    </source>
</evidence>
<reference evidence="2 3" key="1">
    <citation type="submission" date="2018-11" db="EMBL/GenBank/DDBJ databases">
        <authorList>
            <consortium name="Pathogen Informatics"/>
        </authorList>
    </citation>
    <scope>NUCLEOTIDE SEQUENCE [LARGE SCALE GENOMIC DNA]</scope>
</reference>
<dbReference type="EMBL" id="UYRV01007099">
    <property type="protein sequence ID" value="VDK54289.1"/>
    <property type="molecule type" value="Genomic_DNA"/>
</dbReference>
<organism evidence="2 3">
    <name type="scientific">Cylicostephanus goldi</name>
    <name type="common">Nematode worm</name>
    <dbReference type="NCBI Taxonomy" id="71465"/>
    <lineage>
        <taxon>Eukaryota</taxon>
        <taxon>Metazoa</taxon>
        <taxon>Ecdysozoa</taxon>
        <taxon>Nematoda</taxon>
        <taxon>Chromadorea</taxon>
        <taxon>Rhabditida</taxon>
        <taxon>Rhabditina</taxon>
        <taxon>Rhabditomorpha</taxon>
        <taxon>Strongyloidea</taxon>
        <taxon>Strongylidae</taxon>
        <taxon>Cylicostephanus</taxon>
    </lineage>
</organism>